<dbReference type="SUPFAM" id="SSF161098">
    <property type="entry name" value="MetI-like"/>
    <property type="match status" value="1"/>
</dbReference>
<evidence type="ECO:0000256" key="4">
    <source>
        <dbReference type="ARBA" id="ARBA00022475"/>
    </source>
</evidence>
<keyword evidence="13" id="KW-1185">Reference proteome</keyword>
<accession>A0A4P7AGT9</accession>
<dbReference type="GO" id="GO:0005886">
    <property type="term" value="C:plasma membrane"/>
    <property type="evidence" value="ECO:0007669"/>
    <property type="project" value="UniProtKB-SubCell"/>
</dbReference>
<dbReference type="Pfam" id="PF00528">
    <property type="entry name" value="BPD_transp_1"/>
    <property type="match status" value="1"/>
</dbReference>
<organism evidence="12 13">
    <name type="scientific">Spiroplasma gladiatoris</name>
    <dbReference type="NCBI Taxonomy" id="2143"/>
    <lineage>
        <taxon>Bacteria</taxon>
        <taxon>Bacillati</taxon>
        <taxon>Mycoplasmatota</taxon>
        <taxon>Mollicutes</taxon>
        <taxon>Entomoplasmatales</taxon>
        <taxon>Spiroplasmataceae</taxon>
        <taxon>Spiroplasma</taxon>
    </lineage>
</organism>
<evidence type="ECO:0000256" key="7">
    <source>
        <dbReference type="ARBA" id="ARBA00023136"/>
    </source>
</evidence>
<keyword evidence="7 8" id="KW-0472">Membrane</keyword>
<dbReference type="Gene3D" id="1.10.3720.10">
    <property type="entry name" value="MetI-like"/>
    <property type="match status" value="1"/>
</dbReference>
<feature type="coiled-coil region" evidence="9">
    <location>
        <begin position="528"/>
        <end position="555"/>
    </location>
</feature>
<dbReference type="AlphaFoldDB" id="A0A4P7AGT9"/>
<dbReference type="OrthoDB" id="9782004at2"/>
<keyword evidence="5 8" id="KW-0812">Transmembrane</keyword>
<protein>
    <submittedName>
        <fullName evidence="12">Spermidine/putrescine ABC transporter permease</fullName>
    </submittedName>
</protein>
<feature type="compositionally biased region" description="Acidic residues" evidence="10">
    <location>
        <begin position="884"/>
        <end position="905"/>
    </location>
</feature>
<evidence type="ECO:0000313" key="12">
    <source>
        <dbReference type="EMBL" id="QBQ07357.1"/>
    </source>
</evidence>
<dbReference type="Pfam" id="PF02030">
    <property type="entry name" value="Lipoprotein_8"/>
    <property type="match status" value="1"/>
</dbReference>
<keyword evidence="3 8" id="KW-0813">Transport</keyword>
<evidence type="ECO:0000259" key="11">
    <source>
        <dbReference type="PROSITE" id="PS50928"/>
    </source>
</evidence>
<proteinExistence type="inferred from homology"/>
<dbReference type="PANTHER" id="PTHR43848:SF2">
    <property type="entry name" value="PUTRESCINE TRANSPORT SYSTEM PERMEASE PROTEIN POTI"/>
    <property type="match status" value="1"/>
</dbReference>
<evidence type="ECO:0000256" key="3">
    <source>
        <dbReference type="ARBA" id="ARBA00022448"/>
    </source>
</evidence>
<evidence type="ECO:0000313" key="13">
    <source>
        <dbReference type="Proteomes" id="UP000294309"/>
    </source>
</evidence>
<feature type="transmembrane region" description="Helical" evidence="8">
    <location>
        <begin position="59"/>
        <end position="82"/>
    </location>
</feature>
<dbReference type="Gene3D" id="3.40.190.10">
    <property type="entry name" value="Periplasmic binding protein-like II"/>
    <property type="match status" value="2"/>
</dbReference>
<dbReference type="CDD" id="cd06261">
    <property type="entry name" value="TM_PBP2"/>
    <property type="match status" value="1"/>
</dbReference>
<comment type="subcellular location">
    <subcellularLocation>
        <location evidence="1 8">Cell membrane</location>
        <topology evidence="1 8">Multi-pass membrane protein</topology>
    </subcellularLocation>
</comment>
<dbReference type="InterPro" id="IPR051789">
    <property type="entry name" value="Bact_Polyamine_Transport"/>
</dbReference>
<dbReference type="RefSeq" id="WP_134297157.1">
    <property type="nucleotide sequence ID" value="NZ_CP038013.1"/>
</dbReference>
<dbReference type="GO" id="GO:0015846">
    <property type="term" value="P:polyamine transport"/>
    <property type="evidence" value="ECO:0007669"/>
    <property type="project" value="InterPro"/>
</dbReference>
<evidence type="ECO:0000256" key="10">
    <source>
        <dbReference type="SAM" id="MobiDB-lite"/>
    </source>
</evidence>
<sequence length="1044" mass="119643">MKKLFKSSYFALILLFIYIPIFVMILFSFNSGNSVSEWNGFSSKWYKTFLENSPFVKSIIVSLFVAVVSTIISIVIGVMAVIGLSKMKIKTSNRWVRIANIPLVNADVITAVGLMLFFIFAGLKFGIFSLICAHVSFNVPYVIITVLPFMNRIDKNLIDASKDLGAAGTKTVRKIVLPILLPSIITATAICFAMSFDDFIISYFTGGDQTNVSTFIYTAKRMQPYINVFGVFLVLVTVLVVLLWNGYQIINNKAKTNKELIKKGDYKIKMRNALQNKINILQASIETELKTRKSKSVVKWTKFKILDLHLKIKRNRSFNSKISKLEWKVALLNEEIAESKRLTTIITKLNEKKLQLQSKIEKINNIKKSEKLQAVIYKIDKKLDKYQKEVDWIKERELADKQKAIEIGNEINVLNKEFLVLTQEDKDYQWYKDKINSLTKKQQELNEGRNIAKLRETIQKLQSMKEKSVESIEKTYQEWLAQKKLVLKQVSIVESLDKKLNNLKIANASDEQINNLVALRNQKVSEVKELYSAKIQKLQTKLNSLNDELNKKREKYFPDVTAEGYVSKRASWFQRSWKRLGLGVLLVGSFGLLTTAYIKNNVYDLVIGNWGSYIDPTLITDFEKENNVKINYQQFDSNETLYNKTYTFSYDMMVPSDYMVKKLAQENKLQKLDWCKIDVLQTPKNVQGLPNSCPKDQRTDFDENFDKIDDTLVEVLNKTVIAPDDTPILNYGIPWIWGDVRMVWNLNNDKVVELLKNKNIYDQDEQKEGQENLVTHEENLSWGLLWEAANAGMDVKVNSDPKNVFMFAFEKLFGQIMAMPPSEENGKLSKQEQIDKAEVEVKSLVSHKNVGLYGDEIVDKIAKGDFDVAVVYNGDALYSHTSDYESETEDGEEDQEEPNSEESDGNESTSDDLKITHKIDGGNPDLNSISLIPGGLAEDKVSEEKGVRQSTNIWSDNLVLSADNRNLDLSYKFINFIFTRESQERIVEETASSTPLSYLIENPPYEGELAKWFKPTNKGEPFDLDKVWDNYMVDKFNNIIATKN</sequence>
<keyword evidence="6 8" id="KW-1133">Transmembrane helix</keyword>
<dbReference type="InterPro" id="IPR000515">
    <property type="entry name" value="MetI-like"/>
</dbReference>
<feature type="transmembrane region" description="Helical" evidence="8">
    <location>
        <begin position="225"/>
        <end position="247"/>
    </location>
</feature>
<feature type="transmembrane region" description="Helical" evidence="8">
    <location>
        <begin position="127"/>
        <end position="149"/>
    </location>
</feature>
<reference evidence="12 13" key="1">
    <citation type="submission" date="2019-03" db="EMBL/GenBank/DDBJ databases">
        <title>Complete genome sequence of Spiroplasma gladiatoris TG-1 (DSM 22552).</title>
        <authorList>
            <person name="Lin Y.-C."/>
            <person name="Chou L."/>
            <person name="Kuo C.-H."/>
        </authorList>
    </citation>
    <scope>NUCLEOTIDE SEQUENCE [LARGE SCALE GENOMIC DNA]</scope>
    <source>
        <strain evidence="12 13">TG-1</strain>
    </source>
</reference>
<dbReference type="GO" id="GO:0042597">
    <property type="term" value="C:periplasmic space"/>
    <property type="evidence" value="ECO:0007669"/>
    <property type="project" value="InterPro"/>
</dbReference>
<evidence type="ECO:0000256" key="9">
    <source>
        <dbReference type="SAM" id="Coils"/>
    </source>
</evidence>
<evidence type="ECO:0000256" key="5">
    <source>
        <dbReference type="ARBA" id="ARBA00022692"/>
    </source>
</evidence>
<dbReference type="PRINTS" id="PR00909">
    <property type="entry name" value="SPERMDNBNDNG"/>
</dbReference>
<evidence type="ECO:0000256" key="6">
    <source>
        <dbReference type="ARBA" id="ARBA00022989"/>
    </source>
</evidence>
<feature type="compositionally biased region" description="Basic and acidic residues" evidence="10">
    <location>
        <begin position="911"/>
        <end position="920"/>
    </location>
</feature>
<evidence type="ECO:0000256" key="8">
    <source>
        <dbReference type="RuleBase" id="RU363032"/>
    </source>
</evidence>
<dbReference type="EMBL" id="CP038013">
    <property type="protein sequence ID" value="QBQ07357.1"/>
    <property type="molecule type" value="Genomic_DNA"/>
</dbReference>
<evidence type="ECO:0000256" key="1">
    <source>
        <dbReference type="ARBA" id="ARBA00004651"/>
    </source>
</evidence>
<dbReference type="KEGG" id="sgq:SGLAD_v1c01580"/>
<dbReference type="PROSITE" id="PS50928">
    <property type="entry name" value="ABC_TM1"/>
    <property type="match status" value="1"/>
</dbReference>
<feature type="region of interest" description="Disordered" evidence="10">
    <location>
        <begin position="881"/>
        <end position="921"/>
    </location>
</feature>
<keyword evidence="4" id="KW-1003">Cell membrane</keyword>
<feature type="transmembrane region" description="Helical" evidence="8">
    <location>
        <begin position="580"/>
        <end position="598"/>
    </location>
</feature>
<dbReference type="InterPro" id="IPR050022">
    <property type="entry name" value="MMSYN1_0195-like"/>
</dbReference>
<comment type="similarity">
    <text evidence="2">Belongs to the binding-protein-dependent transport system permease family. CysTW subfamily.</text>
</comment>
<feature type="coiled-coil region" evidence="9">
    <location>
        <begin position="322"/>
        <end position="369"/>
    </location>
</feature>
<dbReference type="Proteomes" id="UP000294309">
    <property type="component" value="Chromosome"/>
</dbReference>
<dbReference type="InterPro" id="IPR001188">
    <property type="entry name" value="Sperm_putr-bd"/>
</dbReference>
<keyword evidence="9" id="KW-0175">Coiled coil</keyword>
<dbReference type="PANTHER" id="PTHR43848">
    <property type="entry name" value="PUTRESCINE TRANSPORT SYSTEM PERMEASE PROTEIN POTI"/>
    <property type="match status" value="1"/>
</dbReference>
<dbReference type="GO" id="GO:0019808">
    <property type="term" value="F:polyamine binding"/>
    <property type="evidence" value="ECO:0007669"/>
    <property type="project" value="InterPro"/>
</dbReference>
<dbReference type="InterPro" id="IPR035906">
    <property type="entry name" value="MetI-like_sf"/>
</dbReference>
<dbReference type="GO" id="GO:0055085">
    <property type="term" value="P:transmembrane transport"/>
    <property type="evidence" value="ECO:0007669"/>
    <property type="project" value="InterPro"/>
</dbReference>
<gene>
    <name evidence="12" type="primary">potC</name>
    <name evidence="12" type="ORF">SGLAD_v1c01580</name>
</gene>
<dbReference type="SUPFAM" id="SSF53850">
    <property type="entry name" value="Periplasmic binding protein-like II"/>
    <property type="match status" value="2"/>
</dbReference>
<feature type="transmembrane region" description="Helical" evidence="8">
    <location>
        <begin position="103"/>
        <end position="121"/>
    </location>
</feature>
<name>A0A4P7AGT9_9MOLU</name>
<feature type="transmembrane region" description="Helical" evidence="8">
    <location>
        <begin position="9"/>
        <end position="29"/>
    </location>
</feature>
<feature type="transmembrane region" description="Helical" evidence="8">
    <location>
        <begin position="179"/>
        <end position="205"/>
    </location>
</feature>
<dbReference type="NCBIfam" id="NF043073">
    <property type="entry name" value="MMSYN1_0195"/>
    <property type="match status" value="1"/>
</dbReference>
<evidence type="ECO:0000256" key="2">
    <source>
        <dbReference type="ARBA" id="ARBA00007069"/>
    </source>
</evidence>
<feature type="domain" description="ABC transmembrane type-1" evidence="11">
    <location>
        <begin position="59"/>
        <end position="244"/>
    </location>
</feature>